<protein>
    <submittedName>
        <fullName evidence="1">Uncharacterized protein</fullName>
    </submittedName>
</protein>
<evidence type="ECO:0000313" key="2">
    <source>
        <dbReference type="EMBL" id="KAF7263565.1"/>
    </source>
</evidence>
<dbReference type="Proteomes" id="UP000625711">
    <property type="component" value="Unassembled WGS sequence"/>
</dbReference>
<sequence length="232" mass="25573">MAPRKTTLYEKLLAVQQIQQGAPFKIISKANNIPLTSLRRYVKDSRTLIQKSMYILNMHTENLTNPVTINDIMEKIMPRTVTSRQEASLPMTAGEIIHDDKGAVMEYLALNRVPALLETPVDSEEEAAVTTAASKTVPQITEFNPCDFLEIVINELPATLEVAAASTNSGVFKGGPVPRNDATTDKVVSRDNAISNGRCLLRYLNDSDISTSRKALYGTIISNLLHKLETQS</sequence>
<comment type="caution">
    <text evidence="1">The sequence shown here is derived from an EMBL/GenBank/DDBJ whole genome shotgun (WGS) entry which is preliminary data.</text>
</comment>
<dbReference type="EMBL" id="JAACXV010020926">
    <property type="protein sequence ID" value="KAF7263545.1"/>
    <property type="molecule type" value="Genomic_DNA"/>
</dbReference>
<reference evidence="1" key="1">
    <citation type="submission" date="2020-08" db="EMBL/GenBank/DDBJ databases">
        <title>Genome sequencing and assembly of the red palm weevil Rhynchophorus ferrugineus.</title>
        <authorList>
            <person name="Dias G.B."/>
            <person name="Bergman C.M."/>
            <person name="Manee M."/>
        </authorList>
    </citation>
    <scope>NUCLEOTIDE SEQUENCE</scope>
    <source>
        <strain evidence="1">AA-2017</strain>
        <tissue evidence="1">Whole larva</tissue>
    </source>
</reference>
<proteinExistence type="predicted"/>
<name>A0A834HS30_RHYFE</name>
<organism evidence="1 3">
    <name type="scientific">Rhynchophorus ferrugineus</name>
    <name type="common">Red palm weevil</name>
    <name type="synonym">Curculio ferrugineus</name>
    <dbReference type="NCBI Taxonomy" id="354439"/>
    <lineage>
        <taxon>Eukaryota</taxon>
        <taxon>Metazoa</taxon>
        <taxon>Ecdysozoa</taxon>
        <taxon>Arthropoda</taxon>
        <taxon>Hexapoda</taxon>
        <taxon>Insecta</taxon>
        <taxon>Pterygota</taxon>
        <taxon>Neoptera</taxon>
        <taxon>Endopterygota</taxon>
        <taxon>Coleoptera</taxon>
        <taxon>Polyphaga</taxon>
        <taxon>Cucujiformia</taxon>
        <taxon>Curculionidae</taxon>
        <taxon>Dryophthorinae</taxon>
        <taxon>Rhynchophorus</taxon>
    </lineage>
</organism>
<keyword evidence="3" id="KW-1185">Reference proteome</keyword>
<evidence type="ECO:0000313" key="3">
    <source>
        <dbReference type="Proteomes" id="UP000625711"/>
    </source>
</evidence>
<dbReference type="AlphaFoldDB" id="A0A834HS30"/>
<dbReference type="EMBL" id="JAACXV010020803">
    <property type="protein sequence ID" value="KAF7263565.1"/>
    <property type="molecule type" value="Genomic_DNA"/>
</dbReference>
<gene>
    <name evidence="2" type="ORF">GWI33_001868</name>
    <name evidence="1" type="ORF">GWI33_001990</name>
</gene>
<evidence type="ECO:0000313" key="1">
    <source>
        <dbReference type="EMBL" id="KAF7263545.1"/>
    </source>
</evidence>
<accession>A0A834HS30</accession>